<dbReference type="Proteomes" id="UP000182958">
    <property type="component" value="Unassembled WGS sequence"/>
</dbReference>
<evidence type="ECO:0000313" key="15">
    <source>
        <dbReference type="EMBL" id="SFW53142.1"/>
    </source>
</evidence>
<evidence type="ECO:0000313" key="18">
    <source>
        <dbReference type="Proteomes" id="UP000183843"/>
    </source>
</evidence>
<dbReference type="GO" id="GO:0003774">
    <property type="term" value="F:cytoskeletal motor activity"/>
    <property type="evidence" value="ECO:0007669"/>
    <property type="project" value="InterPro"/>
</dbReference>
<dbReference type="InterPro" id="IPR011002">
    <property type="entry name" value="FliG_a-hlx"/>
</dbReference>
<dbReference type="PANTHER" id="PTHR30534">
    <property type="entry name" value="FLAGELLAR MOTOR SWITCH PROTEIN FLIG"/>
    <property type="match status" value="1"/>
</dbReference>
<dbReference type="PRINTS" id="PR00954">
    <property type="entry name" value="FLGMOTORFLIG"/>
</dbReference>
<keyword evidence="9" id="KW-0975">Bacterial flagellum</keyword>
<sequence length="344" mass="38801">MALEDMYGDSEDEQLTNTEKAAILFIALGPEYSAKLFQHLADDEIERITLEIANHKKVSSEVKSKVVSEFYQMAMASDYISTGGLEYAQNVLEKALGSEKAMEILNRLTTSLQVRPFDFLRKTDPSQLMNFINNEHPQTIALIMAYLDPDQAATVLGSLSPEAQADVARRIAQMDRTSPDIIREVERVLERKLSSLVTQDFTTAGGVKAIVEVLNRVDRTTEKSIIETLEVDNPELAEEIKRLMFVFEDIVQLDDRSLQMVLREVDTKDLSLALKATPQEVADKVYRNMSKRAADMLREEIEFMGPVKIRDVEEAQQKVVNVIRVLEDKGDIVVSRGQGDEMIV</sequence>
<dbReference type="Gene3D" id="1.10.220.30">
    <property type="match status" value="3"/>
</dbReference>
<dbReference type="EMBL" id="FOJX01000004">
    <property type="protein sequence ID" value="SFA94604.1"/>
    <property type="molecule type" value="Genomic_DNA"/>
</dbReference>
<evidence type="ECO:0000256" key="7">
    <source>
        <dbReference type="ARBA" id="ARBA00022779"/>
    </source>
</evidence>
<evidence type="ECO:0000256" key="4">
    <source>
        <dbReference type="ARBA" id="ARBA00021870"/>
    </source>
</evidence>
<dbReference type="Proteomes" id="UP000183843">
    <property type="component" value="Unassembled WGS sequence"/>
</dbReference>
<keyword evidence="8" id="KW-0472">Membrane</keyword>
<feature type="domain" description="Flagellar motor switch protein FliG middle" evidence="11">
    <location>
        <begin position="125"/>
        <end position="199"/>
    </location>
</feature>
<comment type="subcellular location">
    <subcellularLocation>
        <location evidence="1">Bacterial flagellum basal body</location>
    </subcellularLocation>
    <subcellularLocation>
        <location evidence="2">Cell membrane</location>
        <topology evidence="2">Peripheral membrane protein</topology>
        <orientation evidence="2">Cytoplasmic side</orientation>
    </subcellularLocation>
</comment>
<keyword evidence="16" id="KW-1185">Reference proteome</keyword>
<keyword evidence="6" id="KW-0145">Chemotaxis</keyword>
<dbReference type="EMBL" id="FNQG01000009">
    <property type="protein sequence ID" value="SEA16762.1"/>
    <property type="molecule type" value="Genomic_DNA"/>
</dbReference>
<protein>
    <recommendedName>
        <fullName evidence="4">Flagellar motor switch protein FliG</fullName>
    </recommendedName>
</protein>
<evidence type="ECO:0000313" key="14">
    <source>
        <dbReference type="EMBL" id="SFA94604.1"/>
    </source>
</evidence>
<evidence type="ECO:0000313" key="17">
    <source>
        <dbReference type="Proteomes" id="UP000183469"/>
    </source>
</evidence>
<dbReference type="FunFam" id="1.10.220.30:FF:000001">
    <property type="entry name" value="Flagellar motor switch protein FliG"/>
    <property type="match status" value="1"/>
</dbReference>
<keyword evidence="15" id="KW-0966">Cell projection</keyword>
<dbReference type="InterPro" id="IPR028263">
    <property type="entry name" value="FliG_N"/>
</dbReference>
<dbReference type="Pfam" id="PF14841">
    <property type="entry name" value="FliG_M"/>
    <property type="match status" value="1"/>
</dbReference>
<feature type="domain" description="Flagellar motor switch protein FliG C-terminal" evidence="10">
    <location>
        <begin position="227"/>
        <end position="333"/>
    </location>
</feature>
<evidence type="ECO:0000256" key="5">
    <source>
        <dbReference type="ARBA" id="ARBA00022475"/>
    </source>
</evidence>
<keyword evidence="15" id="KW-0969">Cilium</keyword>
<gene>
    <name evidence="15" type="ORF">SAMN02910323_2331</name>
    <name evidence="14" type="ORF">SAMN05216587_10492</name>
    <name evidence="13" type="ORF">SAMN05660648_02225</name>
</gene>
<dbReference type="FunFam" id="1.10.220.30:FF:000005">
    <property type="entry name" value="Flagellar motor switch protein FliG"/>
    <property type="match status" value="1"/>
</dbReference>
<dbReference type="PIRSF" id="PIRSF003161">
    <property type="entry name" value="FliG"/>
    <property type="match status" value="1"/>
</dbReference>
<evidence type="ECO:0000259" key="10">
    <source>
        <dbReference type="Pfam" id="PF01706"/>
    </source>
</evidence>
<dbReference type="GO" id="GO:0005886">
    <property type="term" value="C:plasma membrane"/>
    <property type="evidence" value="ECO:0007669"/>
    <property type="project" value="UniProtKB-SubCell"/>
</dbReference>
<comment type="similarity">
    <text evidence="3">Belongs to the FliG family.</text>
</comment>
<dbReference type="NCBIfam" id="TIGR00207">
    <property type="entry name" value="fliG"/>
    <property type="match status" value="1"/>
</dbReference>
<reference evidence="15" key="2">
    <citation type="submission" date="2016-11" db="EMBL/GenBank/DDBJ databases">
        <authorList>
            <person name="Jaros S."/>
            <person name="Januszkiewicz K."/>
            <person name="Wedrychowicz H."/>
        </authorList>
    </citation>
    <scope>NUCLEOTIDE SEQUENCE [LARGE SCALE GENOMIC DNA]</scope>
    <source>
        <strain evidence="15">C3</strain>
    </source>
</reference>
<evidence type="ECO:0000256" key="6">
    <source>
        <dbReference type="ARBA" id="ARBA00022500"/>
    </source>
</evidence>
<accession>A0A1K1Q211</accession>
<keyword evidence="15" id="KW-0282">Flagellum</keyword>
<feature type="domain" description="Flagellar motor switch protein FliG N-terminal" evidence="12">
    <location>
        <begin position="14"/>
        <end position="117"/>
    </location>
</feature>
<evidence type="ECO:0000256" key="1">
    <source>
        <dbReference type="ARBA" id="ARBA00004117"/>
    </source>
</evidence>
<dbReference type="Pfam" id="PF14842">
    <property type="entry name" value="FliG_N"/>
    <property type="match status" value="1"/>
</dbReference>
<organism evidence="15 16">
    <name type="scientific">Selenomonas ruminantium</name>
    <dbReference type="NCBI Taxonomy" id="971"/>
    <lineage>
        <taxon>Bacteria</taxon>
        <taxon>Bacillati</taxon>
        <taxon>Bacillota</taxon>
        <taxon>Negativicutes</taxon>
        <taxon>Selenomonadales</taxon>
        <taxon>Selenomonadaceae</taxon>
        <taxon>Selenomonas</taxon>
    </lineage>
</organism>
<evidence type="ECO:0000256" key="9">
    <source>
        <dbReference type="ARBA" id="ARBA00023143"/>
    </source>
</evidence>
<dbReference type="EMBL" id="FPJA01000009">
    <property type="protein sequence ID" value="SFW53142.1"/>
    <property type="molecule type" value="Genomic_DNA"/>
</dbReference>
<dbReference type="Pfam" id="PF01706">
    <property type="entry name" value="FliG_C"/>
    <property type="match status" value="1"/>
</dbReference>
<dbReference type="InterPro" id="IPR032779">
    <property type="entry name" value="FliG_M"/>
</dbReference>
<keyword evidence="5" id="KW-1003">Cell membrane</keyword>
<dbReference type="SUPFAM" id="SSF48029">
    <property type="entry name" value="FliG"/>
    <property type="match status" value="2"/>
</dbReference>
<dbReference type="InterPro" id="IPR000090">
    <property type="entry name" value="Flg_Motor_Flig"/>
</dbReference>
<evidence type="ECO:0000256" key="8">
    <source>
        <dbReference type="ARBA" id="ARBA00023136"/>
    </source>
</evidence>
<evidence type="ECO:0000256" key="2">
    <source>
        <dbReference type="ARBA" id="ARBA00004413"/>
    </source>
</evidence>
<evidence type="ECO:0000313" key="16">
    <source>
        <dbReference type="Proteomes" id="UP000182958"/>
    </source>
</evidence>
<dbReference type="AlphaFoldDB" id="A0A1K1Q211"/>
<dbReference type="PANTHER" id="PTHR30534:SF0">
    <property type="entry name" value="FLAGELLAR MOTOR SWITCH PROTEIN FLIG"/>
    <property type="match status" value="1"/>
</dbReference>
<evidence type="ECO:0000259" key="11">
    <source>
        <dbReference type="Pfam" id="PF14841"/>
    </source>
</evidence>
<dbReference type="GO" id="GO:0071973">
    <property type="term" value="P:bacterial-type flagellum-dependent cell motility"/>
    <property type="evidence" value="ECO:0007669"/>
    <property type="project" value="InterPro"/>
</dbReference>
<keyword evidence="7" id="KW-0283">Flagellar rotation</keyword>
<dbReference type="Proteomes" id="UP000183469">
    <property type="component" value="Unassembled WGS sequence"/>
</dbReference>
<proteinExistence type="inferred from homology"/>
<evidence type="ECO:0000259" key="12">
    <source>
        <dbReference type="Pfam" id="PF14842"/>
    </source>
</evidence>
<name>A0A1K1Q211_SELRU</name>
<dbReference type="GO" id="GO:0006935">
    <property type="term" value="P:chemotaxis"/>
    <property type="evidence" value="ECO:0007669"/>
    <property type="project" value="UniProtKB-KW"/>
</dbReference>
<dbReference type="GO" id="GO:0009425">
    <property type="term" value="C:bacterial-type flagellum basal body"/>
    <property type="evidence" value="ECO:0007669"/>
    <property type="project" value="UniProtKB-SubCell"/>
</dbReference>
<evidence type="ECO:0000313" key="13">
    <source>
        <dbReference type="EMBL" id="SEA16762.1"/>
    </source>
</evidence>
<reference evidence="17 18" key="1">
    <citation type="submission" date="2016-10" db="EMBL/GenBank/DDBJ databases">
        <authorList>
            <person name="de Groot N.N."/>
        </authorList>
    </citation>
    <scope>NUCLEOTIDE SEQUENCE [LARGE SCALE GENOMIC DNA]</scope>
    <source>
        <strain evidence="13 17">DSM 2872</strain>
        <strain evidence="14 18">L14</strain>
    </source>
</reference>
<evidence type="ECO:0000256" key="3">
    <source>
        <dbReference type="ARBA" id="ARBA00010299"/>
    </source>
</evidence>
<reference evidence="16" key="3">
    <citation type="submission" date="2016-11" db="EMBL/GenBank/DDBJ databases">
        <authorList>
            <person name="Varghese N."/>
            <person name="Submissions S."/>
        </authorList>
    </citation>
    <scope>NUCLEOTIDE SEQUENCE [LARGE SCALE GENOMIC DNA]</scope>
    <source>
        <strain evidence="16">C3</strain>
    </source>
</reference>
<dbReference type="InterPro" id="IPR023087">
    <property type="entry name" value="Flg_Motor_Flig_C"/>
</dbReference>